<gene>
    <name evidence="1" type="ORF">RK55_007625</name>
</gene>
<proteinExistence type="predicted"/>
<reference evidence="2" key="1">
    <citation type="submission" date="2017-12" db="EMBL/GenBank/DDBJ databases">
        <title>FDA dAtabase for Regulatory Grade micrObial Sequences (FDA-ARGOS): Supporting development and validation of Infectious Disease Dx tests.</title>
        <authorList>
            <person name="Sichtig H."/>
            <person name="Tallon L."/>
            <person name="Sadzewicz L."/>
            <person name="Sengamalay N."/>
            <person name="Nagaraj S."/>
            <person name="Vavikolanu K."/>
            <person name="Aluvathingal J."/>
            <person name="Nadendla S."/>
            <person name="Pirone D.C."/>
            <person name="Hoffman M."/>
            <person name="Muruvanda T."/>
            <person name="Allard M."/>
            <person name="Evans P."/>
        </authorList>
    </citation>
    <scope>NUCLEOTIDE SEQUENCE [LARGE SCALE GENOMIC DNA]</scope>
    <source>
        <strain evidence="2">FDAARGOS_55</strain>
    </source>
</reference>
<evidence type="ECO:0000313" key="1">
    <source>
        <dbReference type="EMBL" id="PNO35741.1"/>
    </source>
</evidence>
<comment type="caution">
    <text evidence="1">The sequence shown here is derived from an EMBL/GenBank/DDBJ whole genome shotgun (WGS) entry which is preliminary data.</text>
</comment>
<protein>
    <submittedName>
        <fullName evidence="1">Uncharacterized protein</fullName>
    </submittedName>
</protein>
<name>A0A2K0JKD9_SALHO</name>
<dbReference type="Proteomes" id="UP000236163">
    <property type="component" value="Unassembled WGS sequence"/>
</dbReference>
<dbReference type="AlphaFoldDB" id="A0A2K0JKD9"/>
<organism evidence="1 2">
    <name type="scientific">Salmonella enterica subsp. houtenae serovar 50:g,z51:-</name>
    <dbReference type="NCBI Taxonomy" id="1173947"/>
    <lineage>
        <taxon>Bacteria</taxon>
        <taxon>Pseudomonadati</taxon>
        <taxon>Pseudomonadota</taxon>
        <taxon>Gammaproteobacteria</taxon>
        <taxon>Enterobacterales</taxon>
        <taxon>Enterobacteriaceae</taxon>
        <taxon>Salmonella</taxon>
    </lineage>
</organism>
<sequence>MRQGFVENDGRLHATLRNQKVSAACANRNRPIINPLSHDRPADFHSAGCRVVVNDYRLMRRVSGLVRE</sequence>
<accession>A0A2K0JKD9</accession>
<evidence type="ECO:0000313" key="2">
    <source>
        <dbReference type="Proteomes" id="UP000236163"/>
    </source>
</evidence>
<dbReference type="EMBL" id="JWSP02000004">
    <property type="protein sequence ID" value="PNO35741.1"/>
    <property type="molecule type" value="Genomic_DNA"/>
</dbReference>